<dbReference type="InterPro" id="IPR008919">
    <property type="entry name" value="Retrov_capsid_N"/>
</dbReference>
<feature type="domain" description="Core shell protein Gag P30" evidence="1">
    <location>
        <begin position="3"/>
        <end position="204"/>
    </location>
</feature>
<evidence type="ECO:0000313" key="3">
    <source>
        <dbReference type="Proteomes" id="UP000299084"/>
    </source>
</evidence>
<dbReference type="Pfam" id="PF02093">
    <property type="entry name" value="Gag_p30"/>
    <property type="match status" value="1"/>
</dbReference>
<protein>
    <submittedName>
        <fullName evidence="2">Gag polyprotein</fullName>
    </submittedName>
</protein>
<reference evidence="2 3" key="1">
    <citation type="journal article" date="2019" name="Mol. Ecol. Resour.">
        <title>Improving Illumina assemblies with Hi-C and long reads: an example with the North African dromedary.</title>
        <authorList>
            <person name="Elbers J.P."/>
            <person name="Rogers M.F."/>
            <person name="Perelman P.L."/>
            <person name="Proskuryakova A.A."/>
            <person name="Serdyukova N.A."/>
            <person name="Johnson W.E."/>
            <person name="Horin P."/>
            <person name="Corander J."/>
            <person name="Murphy D."/>
            <person name="Burger P.A."/>
        </authorList>
    </citation>
    <scope>NUCLEOTIDE SEQUENCE [LARGE SCALE GENOMIC DNA]</scope>
    <source>
        <strain evidence="2">Drom800</strain>
        <tissue evidence="2">Blood</tissue>
    </source>
</reference>
<name>A0A5N4DFE1_CAMDR</name>
<dbReference type="InterPro" id="IPR050462">
    <property type="entry name" value="Retroviral_Gag-Pol_poly"/>
</dbReference>
<accession>A0A5N4DFE1</accession>
<proteinExistence type="predicted"/>
<evidence type="ECO:0000259" key="1">
    <source>
        <dbReference type="Pfam" id="PF02093"/>
    </source>
</evidence>
<dbReference type="GO" id="GO:0019068">
    <property type="term" value="P:virion assembly"/>
    <property type="evidence" value="ECO:0007669"/>
    <property type="project" value="InterPro"/>
</dbReference>
<keyword evidence="3" id="KW-1185">Reference proteome</keyword>
<dbReference type="PANTHER" id="PTHR33166">
    <property type="entry name" value="GAG_P30 DOMAIN-CONTAINING PROTEIN"/>
    <property type="match status" value="1"/>
</dbReference>
<gene>
    <name evidence="2" type="ORF">Cadr_000017233</name>
</gene>
<dbReference type="InterPro" id="IPR003036">
    <property type="entry name" value="Gag_P30"/>
</dbReference>
<dbReference type="AlphaFoldDB" id="A0A5N4DFE1"/>
<organism evidence="2 3">
    <name type="scientific">Camelus dromedarius</name>
    <name type="common">Dromedary</name>
    <name type="synonym">Arabian camel</name>
    <dbReference type="NCBI Taxonomy" id="9838"/>
    <lineage>
        <taxon>Eukaryota</taxon>
        <taxon>Metazoa</taxon>
        <taxon>Chordata</taxon>
        <taxon>Craniata</taxon>
        <taxon>Vertebrata</taxon>
        <taxon>Euteleostomi</taxon>
        <taxon>Mammalia</taxon>
        <taxon>Eutheria</taxon>
        <taxon>Laurasiatheria</taxon>
        <taxon>Artiodactyla</taxon>
        <taxon>Tylopoda</taxon>
        <taxon>Camelidae</taxon>
        <taxon>Camelus</taxon>
    </lineage>
</organism>
<dbReference type="Proteomes" id="UP000299084">
    <property type="component" value="Unassembled WGS sequence"/>
</dbReference>
<dbReference type="EMBL" id="JWIN03000012">
    <property type="protein sequence ID" value="KAB1269779.1"/>
    <property type="molecule type" value="Genomic_DNA"/>
</dbReference>
<sequence>MTDLATCKKKFGHFSEDPSRFMEEPAKLTMAYEFTWGELQVLLSTCCTFEEKGWLLGAAQVYADELAARNQGHIIYLTGGDAIPDQNPQWNYQQGGRGLERRNHMITCLIEGIKRCTVKPVNYDKVREVTQEKDENPALFQGRLMEAFKKYTNINPKTPEGEVLVNTRFITQSAPDIRRKLQKAAMVPQTPMNQLMDLAFRVFNNRDRVEEARSIQGQQQKAQFLVAALIPAPPQGYPP</sequence>
<dbReference type="Gene3D" id="1.10.375.10">
    <property type="entry name" value="Human Immunodeficiency Virus Type 1 Capsid Protein"/>
    <property type="match status" value="1"/>
</dbReference>
<dbReference type="SUPFAM" id="SSF47943">
    <property type="entry name" value="Retrovirus capsid protein, N-terminal core domain"/>
    <property type="match status" value="1"/>
</dbReference>
<evidence type="ECO:0000313" key="2">
    <source>
        <dbReference type="EMBL" id="KAB1269779.1"/>
    </source>
</evidence>
<comment type="caution">
    <text evidence="2">The sequence shown here is derived from an EMBL/GenBank/DDBJ whole genome shotgun (WGS) entry which is preliminary data.</text>
</comment>